<sequence length="84" mass="9722">MQETESKSDDSKLKHHQNHNINTQSGPYMDIFFGMRTDRTDRSFMTFKSKQSLATKHIPNLTHTFMKPTLTVLSSAQVMTKSWS</sequence>
<feature type="compositionally biased region" description="Basic and acidic residues" evidence="1">
    <location>
        <begin position="1"/>
        <end position="12"/>
    </location>
</feature>
<dbReference type="Gramene" id="ONI27304">
    <property type="protein sequence ID" value="ONI27304"/>
    <property type="gene ID" value="PRUPE_1G078500"/>
</dbReference>
<name>A0A251QU06_PRUPE</name>
<dbReference type="EMBL" id="CM007651">
    <property type="protein sequence ID" value="ONI27304.1"/>
    <property type="molecule type" value="Genomic_DNA"/>
</dbReference>
<keyword evidence="3" id="KW-1185">Reference proteome</keyword>
<organism evidence="2 3">
    <name type="scientific">Prunus persica</name>
    <name type="common">Peach</name>
    <name type="synonym">Amygdalus persica</name>
    <dbReference type="NCBI Taxonomy" id="3760"/>
    <lineage>
        <taxon>Eukaryota</taxon>
        <taxon>Viridiplantae</taxon>
        <taxon>Streptophyta</taxon>
        <taxon>Embryophyta</taxon>
        <taxon>Tracheophyta</taxon>
        <taxon>Spermatophyta</taxon>
        <taxon>Magnoliopsida</taxon>
        <taxon>eudicotyledons</taxon>
        <taxon>Gunneridae</taxon>
        <taxon>Pentapetalae</taxon>
        <taxon>rosids</taxon>
        <taxon>fabids</taxon>
        <taxon>Rosales</taxon>
        <taxon>Rosaceae</taxon>
        <taxon>Amygdaloideae</taxon>
        <taxon>Amygdaleae</taxon>
        <taxon>Prunus</taxon>
    </lineage>
</organism>
<evidence type="ECO:0000256" key="1">
    <source>
        <dbReference type="SAM" id="MobiDB-lite"/>
    </source>
</evidence>
<dbReference type="Proteomes" id="UP000006882">
    <property type="component" value="Chromosome G1"/>
</dbReference>
<evidence type="ECO:0000313" key="3">
    <source>
        <dbReference type="Proteomes" id="UP000006882"/>
    </source>
</evidence>
<dbReference type="AlphaFoldDB" id="A0A251QU06"/>
<feature type="region of interest" description="Disordered" evidence="1">
    <location>
        <begin position="1"/>
        <end position="25"/>
    </location>
</feature>
<accession>A0A251QU06</accession>
<protein>
    <submittedName>
        <fullName evidence="2">Uncharacterized protein</fullName>
    </submittedName>
</protein>
<evidence type="ECO:0000313" key="2">
    <source>
        <dbReference type="EMBL" id="ONI27304.1"/>
    </source>
</evidence>
<reference evidence="2 3" key="1">
    <citation type="journal article" date="2013" name="Nat. Genet.">
        <title>The high-quality draft genome of peach (Prunus persica) identifies unique patterns of genetic diversity, domestication and genome evolution.</title>
        <authorList>
            <consortium name="International Peach Genome Initiative"/>
            <person name="Verde I."/>
            <person name="Abbott A.G."/>
            <person name="Scalabrin S."/>
            <person name="Jung S."/>
            <person name="Shu S."/>
            <person name="Marroni F."/>
            <person name="Zhebentyayeva T."/>
            <person name="Dettori M.T."/>
            <person name="Grimwood J."/>
            <person name="Cattonaro F."/>
            <person name="Zuccolo A."/>
            <person name="Rossini L."/>
            <person name="Jenkins J."/>
            <person name="Vendramin E."/>
            <person name="Meisel L.A."/>
            <person name="Decroocq V."/>
            <person name="Sosinski B."/>
            <person name="Prochnik S."/>
            <person name="Mitros T."/>
            <person name="Policriti A."/>
            <person name="Cipriani G."/>
            <person name="Dondini L."/>
            <person name="Ficklin S."/>
            <person name="Goodstein D.M."/>
            <person name="Xuan P."/>
            <person name="Del Fabbro C."/>
            <person name="Aramini V."/>
            <person name="Copetti D."/>
            <person name="Gonzalez S."/>
            <person name="Horner D.S."/>
            <person name="Falchi R."/>
            <person name="Lucas S."/>
            <person name="Mica E."/>
            <person name="Maldonado J."/>
            <person name="Lazzari B."/>
            <person name="Bielenberg D."/>
            <person name="Pirona R."/>
            <person name="Miculan M."/>
            <person name="Barakat A."/>
            <person name="Testolin R."/>
            <person name="Stella A."/>
            <person name="Tartarini S."/>
            <person name="Tonutti P."/>
            <person name="Arus P."/>
            <person name="Orellana A."/>
            <person name="Wells C."/>
            <person name="Main D."/>
            <person name="Vizzotto G."/>
            <person name="Silva H."/>
            <person name="Salamini F."/>
            <person name="Schmutz J."/>
            <person name="Morgante M."/>
            <person name="Rokhsar D.S."/>
        </authorList>
    </citation>
    <scope>NUCLEOTIDE SEQUENCE [LARGE SCALE GENOMIC DNA]</scope>
    <source>
        <strain evidence="3">cv. Nemared</strain>
    </source>
</reference>
<gene>
    <name evidence="2" type="ORF">PRUPE_1G078500</name>
</gene>
<proteinExistence type="predicted"/>